<feature type="transmembrane region" description="Helical" evidence="7">
    <location>
        <begin position="112"/>
        <end position="133"/>
    </location>
</feature>
<comment type="subcellular location">
    <subcellularLocation>
        <location evidence="1">Cell membrane</location>
        <topology evidence="1">Multi-pass membrane protein</topology>
    </subcellularLocation>
</comment>
<feature type="transmembrane region" description="Helical" evidence="7">
    <location>
        <begin position="407"/>
        <end position="426"/>
    </location>
</feature>
<evidence type="ECO:0000259" key="8">
    <source>
        <dbReference type="PROSITE" id="PS50850"/>
    </source>
</evidence>
<gene>
    <name evidence="9" type="ORF">AB4Y30_05430</name>
</gene>
<dbReference type="Pfam" id="PF07690">
    <property type="entry name" value="MFS_1"/>
    <property type="match status" value="1"/>
</dbReference>
<keyword evidence="5 7" id="KW-1133">Transmembrane helix</keyword>
<feature type="domain" description="Major facilitator superfamily (MFS) profile" evidence="8">
    <location>
        <begin position="17"/>
        <end position="467"/>
    </location>
</feature>
<proteinExistence type="predicted"/>
<dbReference type="CDD" id="cd17503">
    <property type="entry name" value="MFS_LmrB_MDR_like"/>
    <property type="match status" value="1"/>
</dbReference>
<sequence>MDKIPIQQRSTRSKLPIVLVLIAGSFLSLLNQTLLLTATPQIMLDLDLTENTVQWLTTVFMLVNGIMIPITAFLMETFTTRKLFMTSMCVFFIGTVICAIALNFPILMFGRIIQAIGAGILMPLMMTVLIMIFPIERRGTIMGTVGLVISFAPALAPVIAGWLIEFIHWRFLFLIVLPLVIIDIIFAYFVLKNVITRTFPKVDFISIALSTIGFGGLLFGFSTIGSNEQFNYVTFGVIILGFISLGFFIRRQFILKQPVLEFRVFQNKTFRITTVIGMVGFMGLISSETILPIYMQNMASFTALDAGMMMLPGALLMGFLSPIVGRIFDHIGARWLLIIGLGITTITTLLFTNLSADTTLTYLTVVFTIRMLGLSMILMPATTAGINQLPRHLIPHGTAMNNTMRQVGASIGTALLVSMMTSRFIIGDVAESNTEAFIHGVNVSFYAATAITFIAFILAFFVRDREKHRVKQVMRKAVGEE</sequence>
<feature type="transmembrane region" description="Helical" evidence="7">
    <location>
        <begin position="15"/>
        <end position="35"/>
    </location>
</feature>
<keyword evidence="2" id="KW-0813">Transport</keyword>
<dbReference type="PANTHER" id="PTHR42718:SF24">
    <property type="entry name" value="MAJOR FACILITATOR SUPERFAMILY (MFS) PROFILE DOMAIN-CONTAINING PROTEIN"/>
    <property type="match status" value="1"/>
</dbReference>
<dbReference type="NCBIfam" id="TIGR00711">
    <property type="entry name" value="efflux_EmrB"/>
    <property type="match status" value="1"/>
</dbReference>
<dbReference type="GO" id="GO:0022857">
    <property type="term" value="F:transmembrane transporter activity"/>
    <property type="evidence" value="ECO:0007669"/>
    <property type="project" value="InterPro"/>
</dbReference>
<feature type="transmembrane region" description="Helical" evidence="7">
    <location>
        <begin position="203"/>
        <end position="224"/>
    </location>
</feature>
<organism evidence="9">
    <name type="scientific">Ornithinibacillus sp. 4-3</name>
    <dbReference type="NCBI Taxonomy" id="3231488"/>
    <lineage>
        <taxon>Bacteria</taxon>
        <taxon>Bacillati</taxon>
        <taxon>Bacillota</taxon>
        <taxon>Bacilli</taxon>
        <taxon>Bacillales</taxon>
        <taxon>Bacillaceae</taxon>
        <taxon>Ornithinibacillus</taxon>
    </lineage>
</organism>
<dbReference type="EMBL" id="CP162599">
    <property type="protein sequence ID" value="XDK33795.1"/>
    <property type="molecule type" value="Genomic_DNA"/>
</dbReference>
<feature type="transmembrane region" description="Helical" evidence="7">
    <location>
        <begin position="438"/>
        <end position="462"/>
    </location>
</feature>
<evidence type="ECO:0000256" key="4">
    <source>
        <dbReference type="ARBA" id="ARBA00022692"/>
    </source>
</evidence>
<dbReference type="InterPro" id="IPR004638">
    <property type="entry name" value="EmrB-like"/>
</dbReference>
<reference evidence="9" key="1">
    <citation type="submission" date="2024-07" db="EMBL/GenBank/DDBJ databases">
        <title>Halotolerant mesophilic bacterium Ornithinibacillus sp. 4-3, sp. nov., isolated from soil.</title>
        <authorList>
            <person name="Sidarenka A.V."/>
            <person name="Guliayeva D.E."/>
            <person name="Leanovich S.I."/>
            <person name="Hileuskaya K.S."/>
            <person name="Akhremchuk A.E."/>
            <person name="Sikolenko M.A."/>
            <person name="Valentovich L.N."/>
        </authorList>
    </citation>
    <scope>NUCLEOTIDE SEQUENCE</scope>
    <source>
        <strain evidence="9">4-3</strain>
    </source>
</reference>
<feature type="transmembrane region" description="Helical" evidence="7">
    <location>
        <begin position="335"/>
        <end position="356"/>
    </location>
</feature>
<evidence type="ECO:0000313" key="9">
    <source>
        <dbReference type="EMBL" id="XDK33795.1"/>
    </source>
</evidence>
<keyword evidence="3" id="KW-1003">Cell membrane</keyword>
<dbReference type="InterPro" id="IPR020846">
    <property type="entry name" value="MFS_dom"/>
</dbReference>
<feature type="transmembrane region" description="Helical" evidence="7">
    <location>
        <begin position="145"/>
        <end position="164"/>
    </location>
</feature>
<evidence type="ECO:0000256" key="3">
    <source>
        <dbReference type="ARBA" id="ARBA00022475"/>
    </source>
</evidence>
<feature type="transmembrane region" description="Helical" evidence="7">
    <location>
        <begin position="306"/>
        <end position="328"/>
    </location>
</feature>
<name>A0AB39HTB3_9BACI</name>
<evidence type="ECO:0000256" key="5">
    <source>
        <dbReference type="ARBA" id="ARBA00022989"/>
    </source>
</evidence>
<dbReference type="InterPro" id="IPR036259">
    <property type="entry name" value="MFS_trans_sf"/>
</dbReference>
<feature type="transmembrane region" description="Helical" evidence="7">
    <location>
        <begin position="362"/>
        <end position="386"/>
    </location>
</feature>
<feature type="transmembrane region" description="Helical" evidence="7">
    <location>
        <begin position="55"/>
        <end position="74"/>
    </location>
</feature>
<dbReference type="PROSITE" id="PS50850">
    <property type="entry name" value="MFS"/>
    <property type="match status" value="1"/>
</dbReference>
<feature type="transmembrane region" description="Helical" evidence="7">
    <location>
        <begin position="230"/>
        <end position="249"/>
    </location>
</feature>
<keyword evidence="4 7" id="KW-0812">Transmembrane</keyword>
<evidence type="ECO:0000256" key="6">
    <source>
        <dbReference type="ARBA" id="ARBA00023136"/>
    </source>
</evidence>
<keyword evidence="6 7" id="KW-0472">Membrane</keyword>
<dbReference type="PRINTS" id="PR01036">
    <property type="entry name" value="TCRTETB"/>
</dbReference>
<dbReference type="Gene3D" id="1.20.1250.20">
    <property type="entry name" value="MFS general substrate transporter like domains"/>
    <property type="match status" value="1"/>
</dbReference>
<dbReference type="GO" id="GO:0005886">
    <property type="term" value="C:plasma membrane"/>
    <property type="evidence" value="ECO:0007669"/>
    <property type="project" value="UniProtKB-SubCell"/>
</dbReference>
<dbReference type="SUPFAM" id="SSF103473">
    <property type="entry name" value="MFS general substrate transporter"/>
    <property type="match status" value="1"/>
</dbReference>
<dbReference type="RefSeq" id="WP_368654473.1">
    <property type="nucleotide sequence ID" value="NZ_CP162599.1"/>
</dbReference>
<accession>A0AB39HTB3</accession>
<dbReference type="AlphaFoldDB" id="A0AB39HTB3"/>
<evidence type="ECO:0000256" key="2">
    <source>
        <dbReference type="ARBA" id="ARBA00022448"/>
    </source>
</evidence>
<evidence type="ECO:0000256" key="1">
    <source>
        <dbReference type="ARBA" id="ARBA00004651"/>
    </source>
</evidence>
<evidence type="ECO:0000256" key="7">
    <source>
        <dbReference type="SAM" id="Phobius"/>
    </source>
</evidence>
<dbReference type="Gene3D" id="1.20.1720.10">
    <property type="entry name" value="Multidrug resistance protein D"/>
    <property type="match status" value="1"/>
</dbReference>
<feature type="transmembrane region" description="Helical" evidence="7">
    <location>
        <begin position="83"/>
        <end position="106"/>
    </location>
</feature>
<dbReference type="InterPro" id="IPR011701">
    <property type="entry name" value="MFS"/>
</dbReference>
<feature type="transmembrane region" description="Helical" evidence="7">
    <location>
        <begin position="270"/>
        <end position="294"/>
    </location>
</feature>
<protein>
    <submittedName>
        <fullName evidence="9">MDR family MFS transporter</fullName>
    </submittedName>
</protein>
<feature type="transmembrane region" description="Helical" evidence="7">
    <location>
        <begin position="170"/>
        <end position="191"/>
    </location>
</feature>
<dbReference type="PANTHER" id="PTHR42718">
    <property type="entry name" value="MAJOR FACILITATOR SUPERFAMILY MULTIDRUG TRANSPORTER MFSC"/>
    <property type="match status" value="1"/>
</dbReference>